<keyword evidence="3 12" id="KW-0808">Transferase</keyword>
<feature type="compositionally biased region" description="Acidic residues" evidence="13">
    <location>
        <begin position="59"/>
        <end position="73"/>
    </location>
</feature>
<dbReference type="GO" id="GO:0008270">
    <property type="term" value="F:zinc ion binding"/>
    <property type="evidence" value="ECO:0007669"/>
    <property type="project" value="UniProtKB-KW"/>
</dbReference>
<protein>
    <recommendedName>
        <fullName evidence="12">DNA polymerase</fullName>
        <ecNumber evidence="12">2.7.7.7</ecNumber>
    </recommendedName>
</protein>
<evidence type="ECO:0000256" key="8">
    <source>
        <dbReference type="ARBA" id="ARBA00022833"/>
    </source>
</evidence>
<feature type="compositionally biased region" description="Basic and acidic residues" evidence="13">
    <location>
        <begin position="102"/>
        <end position="114"/>
    </location>
</feature>
<evidence type="ECO:0000256" key="7">
    <source>
        <dbReference type="ARBA" id="ARBA00022771"/>
    </source>
</evidence>
<keyword evidence="11" id="KW-0539">Nucleus</keyword>
<dbReference type="Gene3D" id="1.10.132.60">
    <property type="entry name" value="DNA polymerase family B, C-terminal domain"/>
    <property type="match status" value="1"/>
</dbReference>
<dbReference type="Gene3D" id="3.30.420.10">
    <property type="entry name" value="Ribonuclease H-like superfamily/Ribonuclease H"/>
    <property type="match status" value="1"/>
</dbReference>
<dbReference type="STRING" id="1745343.A0A2J6PL96"/>
<evidence type="ECO:0000256" key="5">
    <source>
        <dbReference type="ARBA" id="ARBA00022705"/>
    </source>
</evidence>
<evidence type="ECO:0000256" key="6">
    <source>
        <dbReference type="ARBA" id="ARBA00022723"/>
    </source>
</evidence>
<comment type="subcellular location">
    <subcellularLocation>
        <location evidence="1">Nucleus</location>
    </subcellularLocation>
</comment>
<evidence type="ECO:0000256" key="2">
    <source>
        <dbReference type="ARBA" id="ARBA00005755"/>
    </source>
</evidence>
<dbReference type="EC" id="2.7.7.7" evidence="12"/>
<dbReference type="GO" id="GO:0003887">
    <property type="term" value="F:DNA-directed DNA polymerase activity"/>
    <property type="evidence" value="ECO:0007669"/>
    <property type="project" value="UniProtKB-KW"/>
</dbReference>
<keyword evidence="4 12" id="KW-0548">Nucleotidyltransferase</keyword>
<dbReference type="InterPro" id="IPR012337">
    <property type="entry name" value="RNaseH-like_sf"/>
</dbReference>
<evidence type="ECO:0000259" key="16">
    <source>
        <dbReference type="Pfam" id="PF08996"/>
    </source>
</evidence>
<dbReference type="GO" id="GO:0003697">
    <property type="term" value="F:single-stranded DNA binding"/>
    <property type="evidence" value="ECO:0007669"/>
    <property type="project" value="TreeGrafter"/>
</dbReference>
<dbReference type="InterPro" id="IPR015088">
    <property type="entry name" value="Znf_DNA-dir_DNA_pol_B_alpha"/>
</dbReference>
<dbReference type="InterPro" id="IPR043502">
    <property type="entry name" value="DNA/RNA_pol_sf"/>
</dbReference>
<dbReference type="GO" id="GO:0003688">
    <property type="term" value="F:DNA replication origin binding"/>
    <property type="evidence" value="ECO:0007669"/>
    <property type="project" value="TreeGrafter"/>
</dbReference>
<dbReference type="InterPro" id="IPR017964">
    <property type="entry name" value="DNA-dir_DNA_pol_B_CS"/>
</dbReference>
<dbReference type="PROSITE" id="PS00116">
    <property type="entry name" value="DNA_POLYMERASE_B"/>
    <property type="match status" value="1"/>
</dbReference>
<evidence type="ECO:0000259" key="15">
    <source>
        <dbReference type="Pfam" id="PF03104"/>
    </source>
</evidence>
<dbReference type="NCBIfam" id="TIGR00592">
    <property type="entry name" value="pol2"/>
    <property type="match status" value="1"/>
</dbReference>
<keyword evidence="10 12" id="KW-0238">DNA-binding</keyword>
<feature type="domain" description="DNA polymerase alpha catalytic subunit N-terminal" evidence="17">
    <location>
        <begin position="12"/>
        <end position="76"/>
    </location>
</feature>
<comment type="similarity">
    <text evidence="2 12">Belongs to the DNA polymerase type-B family.</text>
</comment>
<dbReference type="Pfam" id="PF00136">
    <property type="entry name" value="DNA_pol_B"/>
    <property type="match status" value="1"/>
</dbReference>
<dbReference type="EMBL" id="KZ613518">
    <property type="protein sequence ID" value="PMD14794.1"/>
    <property type="molecule type" value="Genomic_DNA"/>
</dbReference>
<sequence>MSKAASARAKFAELRALRESGKKRLDTYQVHQEADLYEEVDEDGYKKVVRDRLNQDDFVIDDNGEGYADDGREEWDRQPDYGSESEEELPTKSRSGKAAKRKREEEKAKKESVDKGISNYFTKGPIVAQPKAKPVKTKADHDFLADLLGEVDTNVPRPISKPTRGRKVQDKRKTRALSPSVEEFQRHTSKKAKLVDSRAPTTPPTEQNYDDDGFMNMDDGDMPTDDPQPSSPIAKAVERKSHVAVKAEDDDEEDMMEVAQADGIVTASVNLNGTRPVPKIKKVEAYPSPASSSPTRPPTHHVDASAWNDVTEKLNVVNSSQASETMSFGKLDYNDAIEEDGSLRMFWTDYTEINGSLCLFGKVQNKKTGAFVSCFVKVDNILRKLFFLPRQYRQKNGRDTSEEVDMKDVYEEVDELMTKLRVGMHKIKPCTRKYAFELPDIPREGDYLKLFYPYSKPQLQPEYQTGSTFSHVFGTNTPLFEQFVLWKNIMGPCWLSIEDAEFGVLNNSSHCKLEVQVSTPSSINALSDSDNLEAPPLTLMSIALRTMLNVKDNKQEILSISARVYRNISLTDTTDPEKLPCQSFTIIRPVATSFPIGFEIEVKRRAKGEVKLVKQEQEILSFFLAQLNLVDPDVLIGHQLEGVDFSILLSRLQAKKTPQWSRIGRFKRTTWPSSMGKMGGNFFAERSLLSGRLLCDLANDAGKSAMSRCTSWSLTEMCSIYLPGTSRRDIDGEAALKTWATTKDGLMDYVTHCEADTFYIAALALKVQLLPLTKVLTNLAGNSWARTLTGTRAERNEYILLHEFHRNKYICPDKAVFKGRQQIEEENLDEESADVKKKDKYKGGLVFEPEKGLYDKFVLVMDFNSLYPSIIQEFNICFTTVDRSQLSEDEEQVPEVPTDQELGILPRLIATLVSRRRQVKSLMKDKNATTEQLATWDIKQLALKLTANSMYGCLGYTKSRFYARPLAVLTTYKGREILRSTKELAESNSLQVIYGDTDSVMINANVDNVEDALKVGNDFKKAVNDRYKLLEIDIDNVFRRILLQAKKKYAAINLVQVDGKFVDKMEVKGLDMKRREFCNLSKEVSSKLLNEILSGDEAEVVITRIHEYLREISGKMRASEVPTHKYTIYTKLGKAPKDYPNADSMPQVQVALRELSRGKTVRKDDVIAYIVTGDGKTTSEAAAKRSYTPQDVAKADSGLTPDVEWYLYKQIFPPVERLCANISGTDTVRIADCLGLDVRKYSITNNSSSGGNEAEIHPLESQIDDSVRFKDAYRLTLRCRACKGTFDFEGLIGSLDICSPAGITCRCGHGLSNLSVMAQLEHQIRKQTSKYYEGWLVCDDQACGNRTRQMSVYGHRCLGPNGLGRGCLGKMRYEYTEKMMYNQLLYFATLFDVEKAKTSAKGMEKERVMALAEHNRVRFATLKGVVEKYLDKCGRQWVAMDSLFGKLGFTA</sequence>
<keyword evidence="8" id="KW-0862">Zinc</keyword>
<keyword evidence="9 12" id="KW-0239">DNA-directed DNA polymerase</keyword>
<dbReference type="GO" id="GO:0006272">
    <property type="term" value="P:leading strand elongation"/>
    <property type="evidence" value="ECO:0007669"/>
    <property type="project" value="TreeGrafter"/>
</dbReference>
<dbReference type="InterPro" id="IPR023211">
    <property type="entry name" value="DNA_pol_palm_dom_sf"/>
</dbReference>
<feature type="compositionally biased region" description="Acidic residues" evidence="13">
    <location>
        <begin position="208"/>
        <end position="224"/>
    </location>
</feature>
<dbReference type="InterPro" id="IPR024647">
    <property type="entry name" value="DNA_pol_a_cat_su_N"/>
</dbReference>
<keyword evidence="6" id="KW-0479">Metal-binding</keyword>
<dbReference type="FunFam" id="1.10.132.60:FF:000004">
    <property type="entry name" value="DNA polymerase"/>
    <property type="match status" value="1"/>
</dbReference>
<dbReference type="PANTHER" id="PTHR45861">
    <property type="entry name" value="DNA POLYMERASE ALPHA CATALYTIC SUBUNIT"/>
    <property type="match status" value="1"/>
</dbReference>
<dbReference type="InterPro" id="IPR036397">
    <property type="entry name" value="RNaseH_sf"/>
</dbReference>
<name>A0A2J6PL96_9HELO</name>
<feature type="domain" description="DNA-directed DNA polymerase family B exonuclease" evidence="15">
    <location>
        <begin position="471"/>
        <end position="717"/>
    </location>
</feature>
<dbReference type="Pfam" id="PF12254">
    <property type="entry name" value="DNA_pol_alpha_N"/>
    <property type="match status" value="1"/>
</dbReference>
<evidence type="ECO:0000256" key="12">
    <source>
        <dbReference type="RuleBase" id="RU000442"/>
    </source>
</evidence>
<dbReference type="OrthoDB" id="6755010at2759"/>
<dbReference type="Pfam" id="PF03104">
    <property type="entry name" value="DNA_pol_B_exo1"/>
    <property type="match status" value="1"/>
</dbReference>
<dbReference type="PANTHER" id="PTHR45861:SF1">
    <property type="entry name" value="DNA POLYMERASE ALPHA CATALYTIC SUBUNIT"/>
    <property type="match status" value="1"/>
</dbReference>
<comment type="catalytic activity">
    <reaction evidence="12">
        <text>DNA(n) + a 2'-deoxyribonucleoside 5'-triphosphate = DNA(n+1) + diphosphate</text>
        <dbReference type="Rhea" id="RHEA:22508"/>
        <dbReference type="Rhea" id="RHEA-COMP:17339"/>
        <dbReference type="Rhea" id="RHEA-COMP:17340"/>
        <dbReference type="ChEBI" id="CHEBI:33019"/>
        <dbReference type="ChEBI" id="CHEBI:61560"/>
        <dbReference type="ChEBI" id="CHEBI:173112"/>
        <dbReference type="EC" id="2.7.7.7"/>
    </reaction>
</comment>
<evidence type="ECO:0000256" key="13">
    <source>
        <dbReference type="SAM" id="MobiDB-lite"/>
    </source>
</evidence>
<dbReference type="InterPro" id="IPR045846">
    <property type="entry name" value="POLBc_alpha"/>
</dbReference>
<dbReference type="InterPro" id="IPR006134">
    <property type="entry name" value="DNA-dir_DNA_pol_B_multi_dom"/>
</dbReference>
<evidence type="ECO:0000313" key="18">
    <source>
        <dbReference type="EMBL" id="PMD14794.1"/>
    </source>
</evidence>
<dbReference type="FunFam" id="1.10.3200.20:FF:000002">
    <property type="entry name" value="DNA polymerase"/>
    <property type="match status" value="1"/>
</dbReference>
<evidence type="ECO:0000259" key="14">
    <source>
        <dbReference type="Pfam" id="PF00136"/>
    </source>
</evidence>
<dbReference type="InterPro" id="IPR042087">
    <property type="entry name" value="DNA_pol_B_thumb"/>
</dbReference>
<dbReference type="Pfam" id="PF08996">
    <property type="entry name" value="zf-DNA_Pol"/>
    <property type="match status" value="1"/>
</dbReference>
<dbReference type="GO" id="GO:0005658">
    <property type="term" value="C:alpha DNA polymerase:primase complex"/>
    <property type="evidence" value="ECO:0007669"/>
    <property type="project" value="UniProtKB-ARBA"/>
</dbReference>
<feature type="region of interest" description="Disordered" evidence="13">
    <location>
        <begin position="153"/>
        <end position="240"/>
    </location>
</feature>
<proteinExistence type="inferred from homology"/>
<dbReference type="InterPro" id="IPR006172">
    <property type="entry name" value="DNA-dir_DNA_pol_B"/>
</dbReference>
<dbReference type="GO" id="GO:0006273">
    <property type="term" value="P:lagging strand elongation"/>
    <property type="evidence" value="ECO:0007669"/>
    <property type="project" value="TreeGrafter"/>
</dbReference>
<dbReference type="InterPro" id="IPR038256">
    <property type="entry name" value="Pol_alpha_znc_sf"/>
</dbReference>
<dbReference type="FunFam" id="3.30.70.2820:FF:000001">
    <property type="entry name" value="DNA polymerase"/>
    <property type="match status" value="1"/>
</dbReference>
<dbReference type="FunFam" id="3.30.420.10:FF:000036">
    <property type="entry name" value="DNA polymerase"/>
    <property type="match status" value="1"/>
</dbReference>
<feature type="region of interest" description="Disordered" evidence="13">
    <location>
        <begin position="59"/>
        <end position="117"/>
    </location>
</feature>
<dbReference type="SUPFAM" id="SSF56672">
    <property type="entry name" value="DNA/RNA polymerases"/>
    <property type="match status" value="1"/>
</dbReference>
<dbReference type="Gene3D" id="3.30.70.2820">
    <property type="match status" value="1"/>
</dbReference>
<gene>
    <name evidence="18" type="ORF">NA56DRAFT_609682</name>
</gene>
<evidence type="ECO:0000256" key="9">
    <source>
        <dbReference type="ARBA" id="ARBA00022932"/>
    </source>
</evidence>
<keyword evidence="5 12" id="KW-0235">DNA replication</keyword>
<dbReference type="PRINTS" id="PR00106">
    <property type="entry name" value="DNAPOLB"/>
</dbReference>
<dbReference type="Gene3D" id="2.40.50.730">
    <property type="match status" value="1"/>
</dbReference>
<evidence type="ECO:0000259" key="17">
    <source>
        <dbReference type="Pfam" id="PF12254"/>
    </source>
</evidence>
<evidence type="ECO:0000256" key="1">
    <source>
        <dbReference type="ARBA" id="ARBA00004123"/>
    </source>
</evidence>
<dbReference type="Gene3D" id="1.10.3200.20">
    <property type="entry name" value="DNA Polymerase alpha, zinc finger"/>
    <property type="match status" value="1"/>
</dbReference>
<keyword evidence="19" id="KW-1185">Reference proteome</keyword>
<evidence type="ECO:0000256" key="10">
    <source>
        <dbReference type="ARBA" id="ARBA00023125"/>
    </source>
</evidence>
<accession>A0A2J6PL96</accession>
<keyword evidence="7" id="KW-0863">Zinc-finger</keyword>
<dbReference type="SMART" id="SM00486">
    <property type="entry name" value="POLBc"/>
    <property type="match status" value="1"/>
</dbReference>
<dbReference type="CDD" id="cd05532">
    <property type="entry name" value="POLBc_alpha"/>
    <property type="match status" value="1"/>
</dbReference>
<evidence type="ECO:0000256" key="3">
    <source>
        <dbReference type="ARBA" id="ARBA00022679"/>
    </source>
</evidence>
<feature type="domain" description="Zinc finger DNA-directed DNA polymerase family B alpha" evidence="16">
    <location>
        <begin position="1261"/>
        <end position="1444"/>
    </location>
</feature>
<dbReference type="Gene3D" id="3.90.1600.10">
    <property type="entry name" value="Palm domain of DNA polymerase"/>
    <property type="match status" value="2"/>
</dbReference>
<evidence type="ECO:0000256" key="11">
    <source>
        <dbReference type="ARBA" id="ARBA00023242"/>
    </source>
</evidence>
<evidence type="ECO:0000313" key="19">
    <source>
        <dbReference type="Proteomes" id="UP000235672"/>
    </source>
</evidence>
<feature type="domain" description="DNA-directed DNA polymerase family B multifunctional" evidence="14">
    <location>
        <begin position="783"/>
        <end position="1222"/>
    </location>
</feature>
<dbReference type="CDD" id="cd05776">
    <property type="entry name" value="DNA_polB_alpha_exo"/>
    <property type="match status" value="1"/>
</dbReference>
<dbReference type="InterPro" id="IPR006133">
    <property type="entry name" value="DNA-dir_DNA_pol_B_exonuc"/>
</dbReference>
<reference evidence="18 19" key="1">
    <citation type="submission" date="2016-05" db="EMBL/GenBank/DDBJ databases">
        <title>A degradative enzymes factory behind the ericoid mycorrhizal symbiosis.</title>
        <authorList>
            <consortium name="DOE Joint Genome Institute"/>
            <person name="Martino E."/>
            <person name="Morin E."/>
            <person name="Grelet G."/>
            <person name="Kuo A."/>
            <person name="Kohler A."/>
            <person name="Daghino S."/>
            <person name="Barry K."/>
            <person name="Choi C."/>
            <person name="Cichocki N."/>
            <person name="Clum A."/>
            <person name="Copeland A."/>
            <person name="Hainaut M."/>
            <person name="Haridas S."/>
            <person name="Labutti K."/>
            <person name="Lindquist E."/>
            <person name="Lipzen A."/>
            <person name="Khouja H.-R."/>
            <person name="Murat C."/>
            <person name="Ohm R."/>
            <person name="Olson A."/>
            <person name="Spatafora J."/>
            <person name="Veneault-Fourrey C."/>
            <person name="Henrissat B."/>
            <person name="Grigoriev I."/>
            <person name="Martin F."/>
            <person name="Perotto S."/>
        </authorList>
    </citation>
    <scope>NUCLEOTIDE SEQUENCE [LARGE SCALE GENOMIC DNA]</scope>
    <source>
        <strain evidence="18 19">UAMH 7357</strain>
    </source>
</reference>
<organism evidence="18 19">
    <name type="scientific">Hyaloscypha hepaticicola</name>
    <dbReference type="NCBI Taxonomy" id="2082293"/>
    <lineage>
        <taxon>Eukaryota</taxon>
        <taxon>Fungi</taxon>
        <taxon>Dikarya</taxon>
        <taxon>Ascomycota</taxon>
        <taxon>Pezizomycotina</taxon>
        <taxon>Leotiomycetes</taxon>
        <taxon>Helotiales</taxon>
        <taxon>Hyaloscyphaceae</taxon>
        <taxon>Hyaloscypha</taxon>
    </lineage>
</organism>
<dbReference type="GO" id="GO:0000166">
    <property type="term" value="F:nucleotide binding"/>
    <property type="evidence" value="ECO:0007669"/>
    <property type="project" value="InterPro"/>
</dbReference>
<dbReference type="SUPFAM" id="SSF53098">
    <property type="entry name" value="Ribonuclease H-like"/>
    <property type="match status" value="1"/>
</dbReference>
<dbReference type="GO" id="GO:0003682">
    <property type="term" value="F:chromatin binding"/>
    <property type="evidence" value="ECO:0007669"/>
    <property type="project" value="TreeGrafter"/>
</dbReference>
<dbReference type="GO" id="GO:1902975">
    <property type="term" value="P:mitotic DNA replication initiation"/>
    <property type="evidence" value="ECO:0007669"/>
    <property type="project" value="InterPro"/>
</dbReference>
<evidence type="ECO:0000256" key="4">
    <source>
        <dbReference type="ARBA" id="ARBA00022695"/>
    </source>
</evidence>
<dbReference type="GO" id="GO:0006281">
    <property type="term" value="P:DNA repair"/>
    <property type="evidence" value="ECO:0007669"/>
    <property type="project" value="UniProtKB-ARBA"/>
</dbReference>
<dbReference type="Proteomes" id="UP000235672">
    <property type="component" value="Unassembled WGS sequence"/>
</dbReference>
<feature type="compositionally biased region" description="Basic residues" evidence="13">
    <location>
        <begin position="163"/>
        <end position="175"/>
    </location>
</feature>